<reference evidence="1 2" key="1">
    <citation type="submission" date="2011-01" db="EMBL/GenBank/DDBJ databases">
        <title>Complete sequence of Pseudoxanthomonas suwonensis 11-1.</title>
        <authorList>
            <consortium name="US DOE Joint Genome Institute"/>
            <person name="Lucas S."/>
            <person name="Copeland A."/>
            <person name="Lapidus A."/>
            <person name="Cheng J.-F."/>
            <person name="Goodwin L."/>
            <person name="Pitluck S."/>
            <person name="Teshima H."/>
            <person name="Detter J.C."/>
            <person name="Han C."/>
            <person name="Tapia R."/>
            <person name="Land M."/>
            <person name="Hauser L."/>
            <person name="Kyrpides N."/>
            <person name="Ivanova N."/>
            <person name="Ovchinnikova G."/>
            <person name="Siebers A.K."/>
            <person name="Allgaier M."/>
            <person name="Thelen M.P."/>
            <person name="Hugenholtz P."/>
            <person name="Gladden J."/>
            <person name="Woyke T."/>
        </authorList>
    </citation>
    <scope>NUCLEOTIDE SEQUENCE [LARGE SCALE GENOMIC DNA]</scope>
    <source>
        <strain evidence="2">11-1</strain>
    </source>
</reference>
<organism evidence="1 2">
    <name type="scientific">Pseudoxanthomonas suwonensis (strain 11-1)</name>
    <dbReference type="NCBI Taxonomy" id="743721"/>
    <lineage>
        <taxon>Bacteria</taxon>
        <taxon>Pseudomonadati</taxon>
        <taxon>Pseudomonadota</taxon>
        <taxon>Gammaproteobacteria</taxon>
        <taxon>Lysobacterales</taxon>
        <taxon>Lysobacteraceae</taxon>
        <taxon>Pseudoxanthomonas</taxon>
    </lineage>
</organism>
<dbReference type="RefSeq" id="WP_013534858.1">
    <property type="nucleotide sequence ID" value="NC_014924.1"/>
</dbReference>
<dbReference type="Proteomes" id="UP000008632">
    <property type="component" value="Chromosome"/>
</dbReference>
<evidence type="ECO:0000313" key="1">
    <source>
        <dbReference type="EMBL" id="ADV27029.1"/>
    </source>
</evidence>
<name>E6WS80_PSEUU</name>
<gene>
    <name evidence="1" type="ordered locus">Psesu_1180</name>
</gene>
<accession>E6WS80</accession>
<proteinExistence type="predicted"/>
<dbReference type="STRING" id="743721.Psesu_1180"/>
<protein>
    <submittedName>
        <fullName evidence="1">Uncharacterized protein</fullName>
    </submittedName>
</protein>
<keyword evidence="2" id="KW-1185">Reference proteome</keyword>
<dbReference type="eggNOG" id="ENOG5030JZ8">
    <property type="taxonomic scope" value="Bacteria"/>
</dbReference>
<sequence>MIPLGILAAASPRIAPAPVPEVPADIFAVPDTPGFWFDPYDLSTLFQDADCEVPVENDGDWLWVARDKSGNGLDAVAESSGTRIKWRTDGSRCWFEGNPSGGGRLRIGGSYADTNFSALHLIARARSAADTKGLVGKPNASPAASPWLRWALVHQTGARLQTWFQGAQYATANGSWNIGSDVTASLDSVVGQLRVGSTTASFTPATITYPNNLPAYFFDDGNGNYFNGRCYGLVGVGRAMVGSEASDLRDYMDTR</sequence>
<dbReference type="EMBL" id="CP002446">
    <property type="protein sequence ID" value="ADV27029.1"/>
    <property type="molecule type" value="Genomic_DNA"/>
</dbReference>
<dbReference type="HOGENOM" id="CLU_1089372_0_0_6"/>
<evidence type="ECO:0000313" key="2">
    <source>
        <dbReference type="Proteomes" id="UP000008632"/>
    </source>
</evidence>
<dbReference type="KEGG" id="psu:Psesu_1180"/>
<dbReference type="AlphaFoldDB" id="E6WS80"/>
<dbReference type="OrthoDB" id="6389037at2"/>